<evidence type="ECO:0000313" key="2">
    <source>
        <dbReference type="Proteomes" id="UP000541444"/>
    </source>
</evidence>
<gene>
    <name evidence="1" type="ORF">GIB67_041558</name>
</gene>
<sequence>MNNQIDSSLLNTVVSTKDSKEIKDILINKRNARGCEANTKQRGDTRLHNIKESNIHVDIGGRSTSISSKDYSASILMHSTSTLTSSILKSVANIIPELPCMLTKMVINYQQI</sequence>
<keyword evidence="2" id="KW-1185">Reference proteome</keyword>
<comment type="caution">
    <text evidence="1">The sequence shown here is derived from an EMBL/GenBank/DDBJ whole genome shotgun (WGS) entry which is preliminary data.</text>
</comment>
<dbReference type="Proteomes" id="UP000541444">
    <property type="component" value="Unassembled WGS sequence"/>
</dbReference>
<accession>A0A7J7MQJ6</accession>
<reference evidence="1 2" key="1">
    <citation type="journal article" date="2020" name="IScience">
        <title>Genome Sequencing of the Endangered Kingdonia uniflora (Circaeasteraceae, Ranunculales) Reveals Potential Mechanisms of Evolutionary Specialization.</title>
        <authorList>
            <person name="Sun Y."/>
            <person name="Deng T."/>
            <person name="Zhang A."/>
            <person name="Moore M.J."/>
            <person name="Landis J.B."/>
            <person name="Lin N."/>
            <person name="Zhang H."/>
            <person name="Zhang X."/>
            <person name="Huang J."/>
            <person name="Zhang X."/>
            <person name="Sun H."/>
            <person name="Wang H."/>
        </authorList>
    </citation>
    <scope>NUCLEOTIDE SEQUENCE [LARGE SCALE GENOMIC DNA]</scope>
    <source>
        <strain evidence="1">TB1705</strain>
        <tissue evidence="1">Leaf</tissue>
    </source>
</reference>
<feature type="non-terminal residue" evidence="1">
    <location>
        <position position="1"/>
    </location>
</feature>
<protein>
    <submittedName>
        <fullName evidence="1">Uncharacterized protein</fullName>
    </submittedName>
</protein>
<evidence type="ECO:0000313" key="1">
    <source>
        <dbReference type="EMBL" id="KAF6157097.1"/>
    </source>
</evidence>
<dbReference type="AlphaFoldDB" id="A0A7J7MQJ6"/>
<proteinExistence type="predicted"/>
<organism evidence="1 2">
    <name type="scientific">Kingdonia uniflora</name>
    <dbReference type="NCBI Taxonomy" id="39325"/>
    <lineage>
        <taxon>Eukaryota</taxon>
        <taxon>Viridiplantae</taxon>
        <taxon>Streptophyta</taxon>
        <taxon>Embryophyta</taxon>
        <taxon>Tracheophyta</taxon>
        <taxon>Spermatophyta</taxon>
        <taxon>Magnoliopsida</taxon>
        <taxon>Ranunculales</taxon>
        <taxon>Circaeasteraceae</taxon>
        <taxon>Kingdonia</taxon>
    </lineage>
</organism>
<name>A0A7J7MQJ6_9MAGN</name>
<dbReference type="EMBL" id="JACGCM010001281">
    <property type="protein sequence ID" value="KAF6157097.1"/>
    <property type="molecule type" value="Genomic_DNA"/>
</dbReference>